<dbReference type="GO" id="GO:0009424">
    <property type="term" value="C:bacterial-type flagellum hook"/>
    <property type="evidence" value="ECO:0007669"/>
    <property type="project" value="TreeGrafter"/>
</dbReference>
<evidence type="ECO:0000256" key="4">
    <source>
        <dbReference type="RuleBase" id="RU362116"/>
    </source>
</evidence>
<feature type="domain" description="Flagellar basal-body/hook protein C-terminal" evidence="6">
    <location>
        <begin position="348"/>
        <end position="388"/>
    </location>
</feature>
<feature type="domain" description="Flagellar basal body rod protein N-terminal" evidence="5">
    <location>
        <begin position="7"/>
        <end position="35"/>
    </location>
</feature>
<evidence type="ECO:0000259" key="5">
    <source>
        <dbReference type="Pfam" id="PF00460"/>
    </source>
</evidence>
<keyword evidence="8" id="KW-0966">Cell projection</keyword>
<dbReference type="PANTHER" id="PTHR30435">
    <property type="entry name" value="FLAGELLAR PROTEIN"/>
    <property type="match status" value="1"/>
</dbReference>
<dbReference type="NCBIfam" id="TIGR03506">
    <property type="entry name" value="FlgEFG_subfam"/>
    <property type="match status" value="1"/>
</dbReference>
<name>A0A6P2S5M1_9BURK</name>
<dbReference type="AlphaFoldDB" id="A0A6P2S5M1"/>
<dbReference type="Proteomes" id="UP000494330">
    <property type="component" value="Unassembled WGS sequence"/>
</dbReference>
<evidence type="ECO:0000259" key="6">
    <source>
        <dbReference type="Pfam" id="PF06429"/>
    </source>
</evidence>
<comment type="function">
    <text evidence="4">A flexible structure which links the flagellar filament to the drive apparatus in the basal body.</text>
</comment>
<dbReference type="Gene3D" id="2.60.98.20">
    <property type="entry name" value="Flagellar hook protein FlgE"/>
    <property type="match status" value="1"/>
</dbReference>
<evidence type="ECO:0000256" key="3">
    <source>
        <dbReference type="ARBA" id="ARBA00023143"/>
    </source>
</evidence>
<dbReference type="InterPro" id="IPR010930">
    <property type="entry name" value="Flg_bb/hook_C_dom"/>
</dbReference>
<dbReference type="InterPro" id="IPR037058">
    <property type="entry name" value="Falgellar_hook_FlgE_sf"/>
</dbReference>
<dbReference type="Pfam" id="PF22692">
    <property type="entry name" value="LlgE_F_G_D1"/>
    <property type="match status" value="1"/>
</dbReference>
<evidence type="ECO:0000313" key="8">
    <source>
        <dbReference type="EMBL" id="VWC43634.1"/>
    </source>
</evidence>
<dbReference type="RefSeq" id="WP_034200045.1">
    <property type="nucleotide sequence ID" value="NZ_CABVQD010000046.1"/>
</dbReference>
<dbReference type="InterPro" id="IPR001444">
    <property type="entry name" value="Flag_bb_rod_N"/>
</dbReference>
<gene>
    <name evidence="8" type="ORF">BPA30113_07117</name>
</gene>
<keyword evidence="9" id="KW-1185">Reference proteome</keyword>
<evidence type="ECO:0000259" key="7">
    <source>
        <dbReference type="Pfam" id="PF22692"/>
    </source>
</evidence>
<dbReference type="SUPFAM" id="SSF117143">
    <property type="entry name" value="Flagellar hook protein flgE"/>
    <property type="match status" value="1"/>
</dbReference>
<dbReference type="InterPro" id="IPR037925">
    <property type="entry name" value="FlgE/F/G-like"/>
</dbReference>
<keyword evidence="8" id="KW-0282">Flagellum</keyword>
<dbReference type="EMBL" id="CABVQD010000046">
    <property type="protein sequence ID" value="VWC43634.1"/>
    <property type="molecule type" value="Genomic_DNA"/>
</dbReference>
<evidence type="ECO:0000256" key="2">
    <source>
        <dbReference type="ARBA" id="ARBA00009677"/>
    </source>
</evidence>
<keyword evidence="3 4" id="KW-0975">Bacterial flagellum</keyword>
<dbReference type="InterPro" id="IPR020013">
    <property type="entry name" value="Flagellar_FlgE/F/G"/>
</dbReference>
<dbReference type="PANTHER" id="PTHR30435:SF1">
    <property type="entry name" value="FLAGELLAR HOOK PROTEIN FLGE"/>
    <property type="match status" value="1"/>
</dbReference>
<comment type="subcellular location">
    <subcellularLocation>
        <location evidence="1 4">Bacterial flagellum basal body</location>
    </subcellularLocation>
</comment>
<protein>
    <recommendedName>
        <fullName evidence="4">Flagellar hook protein FlgE</fullName>
    </recommendedName>
</protein>
<comment type="similarity">
    <text evidence="2 4">Belongs to the flagella basal body rod proteins family.</text>
</comment>
<organism evidence="8 9">
    <name type="scientific">Burkholderia paludis</name>
    <dbReference type="NCBI Taxonomy" id="1506587"/>
    <lineage>
        <taxon>Bacteria</taxon>
        <taxon>Pseudomonadati</taxon>
        <taxon>Pseudomonadota</taxon>
        <taxon>Betaproteobacteria</taxon>
        <taxon>Burkholderiales</taxon>
        <taxon>Burkholderiaceae</taxon>
        <taxon>Burkholderia</taxon>
        <taxon>Burkholderia cepacia complex</taxon>
    </lineage>
</organism>
<dbReference type="GO" id="GO:0071978">
    <property type="term" value="P:bacterial-type flagellum-dependent swarming motility"/>
    <property type="evidence" value="ECO:0007669"/>
    <property type="project" value="TreeGrafter"/>
</dbReference>
<dbReference type="InterPro" id="IPR053967">
    <property type="entry name" value="LlgE_F_G-like_D1"/>
</dbReference>
<reference evidence="8 9" key="1">
    <citation type="submission" date="2019-09" db="EMBL/GenBank/DDBJ databases">
        <authorList>
            <person name="Depoorter E."/>
        </authorList>
    </citation>
    <scope>NUCLEOTIDE SEQUENCE [LARGE SCALE GENOMIC DNA]</scope>
    <source>
        <strain evidence="8">LMG 30113</strain>
    </source>
</reference>
<proteinExistence type="inferred from homology"/>
<keyword evidence="8" id="KW-0969">Cilium</keyword>
<dbReference type="Pfam" id="PF00460">
    <property type="entry name" value="Flg_bb_rod"/>
    <property type="match status" value="1"/>
</dbReference>
<dbReference type="GO" id="GO:0009425">
    <property type="term" value="C:bacterial-type flagellum basal body"/>
    <property type="evidence" value="ECO:0007669"/>
    <property type="project" value="UniProtKB-SubCell"/>
</dbReference>
<feature type="domain" description="Flagellar hook protein FlgE/F/G-like D1" evidence="7">
    <location>
        <begin position="92"/>
        <end position="149"/>
    </location>
</feature>
<accession>A0A6P2S5M1</accession>
<sequence>MIDSITIAESGLLGFEAGLRTISNNTANLNTPGFKGSSTQFADLFYSDSSLESDGSPGVGEFGYGLNTLGTTLNFTPGQQSSTGDPLDVAENGQGYFVLKNANGELHYTKDGEFKFDSSGTLVSATTGETVMGVDANGNLVPITLTNMGTNAPKATTTVTFSGNLSSTTTSDTVNNVTVIDAAGTTHTLSVALTAVSGQTGTWNVALMDGTTQVGNGTISFSGGNVVSGSSKVALTYTPTGGQSMPLTLDFSSNVTSFDSGTSSTLAFAQQDGYASSSLTGESFDSTGTLILAYANGQTAKGPQLALAQFSSPDQVQSIGGNEFAAQGSSGWTIGTAGAGQFGTVADGEVEGSNVDLSTEFSNLVVMQRGYQACSQVISTASDMLSTLFGIWGK</sequence>
<dbReference type="Pfam" id="PF06429">
    <property type="entry name" value="Flg_bbr_C"/>
    <property type="match status" value="1"/>
</dbReference>
<dbReference type="GO" id="GO:0005829">
    <property type="term" value="C:cytosol"/>
    <property type="evidence" value="ECO:0007669"/>
    <property type="project" value="TreeGrafter"/>
</dbReference>
<evidence type="ECO:0000313" key="9">
    <source>
        <dbReference type="Proteomes" id="UP000494330"/>
    </source>
</evidence>
<evidence type="ECO:0000256" key="1">
    <source>
        <dbReference type="ARBA" id="ARBA00004117"/>
    </source>
</evidence>